<dbReference type="InterPro" id="IPR036249">
    <property type="entry name" value="Thioredoxin-like_sf"/>
</dbReference>
<dbReference type="InterPro" id="IPR011990">
    <property type="entry name" value="TPR-like_helical_dom_sf"/>
</dbReference>
<dbReference type="GO" id="GO:0015035">
    <property type="term" value="F:protein-disulfide reductase activity"/>
    <property type="evidence" value="ECO:0007669"/>
    <property type="project" value="TreeGrafter"/>
</dbReference>
<comment type="similarity">
    <text evidence="1">Belongs to the thioredoxin family.</text>
</comment>
<dbReference type="PROSITE" id="PS51352">
    <property type="entry name" value="THIOREDOXIN_2"/>
    <property type="match status" value="1"/>
</dbReference>
<dbReference type="PANTHER" id="PTHR45663:SF11">
    <property type="entry name" value="GEO12009P1"/>
    <property type="match status" value="1"/>
</dbReference>
<feature type="region of interest" description="Disordered" evidence="3">
    <location>
        <begin position="1"/>
        <end position="49"/>
    </location>
</feature>
<dbReference type="CDD" id="cd02956">
    <property type="entry name" value="ybbN"/>
    <property type="match status" value="1"/>
</dbReference>
<keyword evidence="2" id="KW-0676">Redox-active center</keyword>
<dbReference type="Pfam" id="PF00085">
    <property type="entry name" value="Thioredoxin"/>
    <property type="match status" value="1"/>
</dbReference>
<dbReference type="SUPFAM" id="SSF52833">
    <property type="entry name" value="Thioredoxin-like"/>
    <property type="match status" value="1"/>
</dbReference>
<sequence length="326" mass="33850">MSQPNFSRPGAIDLSSLRRPPAAGPAGGPGGPAGAGPAGGPPAGGPGAPSAGGAYVLDVGEATFQADVIERSVQHPVVVEFWSPRSQASQALGPILARLADENAGKFLLVRVDIDANPQLAQAVGVQTVPLVIAVLRGQVVPLFQGAVGDDEARQYFEQLLTVAVANGITGRAEPVGPGAPAADAEAEPEPDPRYEPAENALAAGDLDGAIAAYEALLKENPADAEAKVGLARAQLVQRTRDVPADVRTRAADNPADIEAQQLVADVDLMGGHVEDAFDRLIRTIQQTAGDERNTVRLHLLELFDVVGADDERVTSARRRLMTALF</sequence>
<reference evidence="5 6" key="1">
    <citation type="submission" date="2019-06" db="EMBL/GenBank/DDBJ databases">
        <title>Sequencing the genomes of 1000 actinobacteria strains.</title>
        <authorList>
            <person name="Klenk H.-P."/>
        </authorList>
    </citation>
    <scope>NUCLEOTIDE SEQUENCE [LARGE SCALE GENOMIC DNA]</scope>
    <source>
        <strain evidence="5 6">DSM 24683</strain>
    </source>
</reference>
<dbReference type="EMBL" id="VIVK01000002">
    <property type="protein sequence ID" value="TWD75293.1"/>
    <property type="molecule type" value="Genomic_DNA"/>
</dbReference>
<evidence type="ECO:0000256" key="3">
    <source>
        <dbReference type="SAM" id="MobiDB-lite"/>
    </source>
</evidence>
<name>A0A561B8V8_9ACTN</name>
<feature type="domain" description="Thioredoxin" evidence="4">
    <location>
        <begin position="42"/>
        <end position="162"/>
    </location>
</feature>
<dbReference type="Gene3D" id="3.40.30.10">
    <property type="entry name" value="Glutaredoxin"/>
    <property type="match status" value="1"/>
</dbReference>
<feature type="region of interest" description="Disordered" evidence="3">
    <location>
        <begin position="173"/>
        <end position="195"/>
    </location>
</feature>
<feature type="compositionally biased region" description="Gly residues" evidence="3">
    <location>
        <begin position="25"/>
        <end position="38"/>
    </location>
</feature>
<organism evidence="5 6">
    <name type="scientific">Kribbella amoyensis</name>
    <dbReference type="NCBI Taxonomy" id="996641"/>
    <lineage>
        <taxon>Bacteria</taxon>
        <taxon>Bacillati</taxon>
        <taxon>Actinomycetota</taxon>
        <taxon>Actinomycetes</taxon>
        <taxon>Propionibacteriales</taxon>
        <taxon>Kribbellaceae</taxon>
        <taxon>Kribbella</taxon>
    </lineage>
</organism>
<dbReference type="SUPFAM" id="SSF48452">
    <property type="entry name" value="TPR-like"/>
    <property type="match status" value="1"/>
</dbReference>
<evidence type="ECO:0000256" key="2">
    <source>
        <dbReference type="ARBA" id="ARBA00023284"/>
    </source>
</evidence>
<dbReference type="Proteomes" id="UP000318380">
    <property type="component" value="Unassembled WGS sequence"/>
</dbReference>
<dbReference type="OrthoDB" id="5181746at2"/>
<proteinExistence type="inferred from homology"/>
<dbReference type="InterPro" id="IPR013766">
    <property type="entry name" value="Thioredoxin_domain"/>
</dbReference>
<dbReference type="Pfam" id="PF14561">
    <property type="entry name" value="TPR_20"/>
    <property type="match status" value="1"/>
</dbReference>
<accession>A0A561B8V8</accession>
<dbReference type="PANTHER" id="PTHR45663">
    <property type="entry name" value="GEO12009P1"/>
    <property type="match status" value="1"/>
</dbReference>
<dbReference type="GO" id="GO:0006950">
    <property type="term" value="P:response to stress"/>
    <property type="evidence" value="ECO:0007669"/>
    <property type="project" value="UniProtKB-ARBA"/>
</dbReference>
<evidence type="ECO:0000313" key="5">
    <source>
        <dbReference type="EMBL" id="TWD75293.1"/>
    </source>
</evidence>
<evidence type="ECO:0000256" key="1">
    <source>
        <dbReference type="ARBA" id="ARBA00008987"/>
    </source>
</evidence>
<comment type="caution">
    <text evidence="5">The sequence shown here is derived from an EMBL/GenBank/DDBJ whole genome shotgun (WGS) entry which is preliminary data.</text>
</comment>
<dbReference type="Gene3D" id="1.25.40.10">
    <property type="entry name" value="Tetratricopeptide repeat domain"/>
    <property type="match status" value="1"/>
</dbReference>
<evidence type="ECO:0000259" key="4">
    <source>
        <dbReference type="PROSITE" id="PS51352"/>
    </source>
</evidence>
<keyword evidence="6" id="KW-1185">Reference proteome</keyword>
<dbReference type="AlphaFoldDB" id="A0A561B8V8"/>
<protein>
    <submittedName>
        <fullName evidence="5">Putative thioredoxin</fullName>
    </submittedName>
</protein>
<dbReference type="GO" id="GO:0005737">
    <property type="term" value="C:cytoplasm"/>
    <property type="evidence" value="ECO:0007669"/>
    <property type="project" value="TreeGrafter"/>
</dbReference>
<dbReference type="Pfam" id="PF14559">
    <property type="entry name" value="TPR_19"/>
    <property type="match status" value="1"/>
</dbReference>
<gene>
    <name evidence="5" type="ORF">FB561_6731</name>
</gene>
<evidence type="ECO:0000313" key="6">
    <source>
        <dbReference type="Proteomes" id="UP000318380"/>
    </source>
</evidence>
<feature type="compositionally biased region" description="Low complexity" evidence="3">
    <location>
        <begin position="173"/>
        <end position="184"/>
    </location>
</feature>